<keyword evidence="2" id="KW-1185">Reference proteome</keyword>
<accession>A0A1I5XRD7</accession>
<evidence type="ECO:0000313" key="1">
    <source>
        <dbReference type="EMBL" id="SFQ34386.1"/>
    </source>
</evidence>
<dbReference type="AlphaFoldDB" id="A0A1I5XRD7"/>
<dbReference type="Pfam" id="PF19730">
    <property type="entry name" value="DUF6221"/>
    <property type="match status" value="1"/>
</dbReference>
<dbReference type="RefSeq" id="WP_092531699.1">
    <property type="nucleotide sequence ID" value="NZ_FOWW01000006.1"/>
</dbReference>
<dbReference type="OrthoDB" id="4290974at2"/>
<name>A0A1I5XRD7_9PSEU</name>
<proteinExistence type="predicted"/>
<dbReference type="EMBL" id="FOWW01000006">
    <property type="protein sequence ID" value="SFQ34386.1"/>
    <property type="molecule type" value="Genomic_DNA"/>
</dbReference>
<sequence length="144" mass="16648">MADLVEFLFSCFDVDERVALAAGEGPWHVDRMRGDRTGCRVTINNEEELIATVPCQPMFGRGTENAHHIVHYNPLSVLLDIDAKRRLVAEHLTTVAPRVDGEELRVEYQCRTCHPRPADNWCRTLRLLARPYLSHPGYRREWRP</sequence>
<dbReference type="InterPro" id="IPR046193">
    <property type="entry name" value="DUF6221"/>
</dbReference>
<protein>
    <submittedName>
        <fullName evidence="1">Uncharacterized protein</fullName>
    </submittedName>
</protein>
<reference evidence="2" key="1">
    <citation type="submission" date="2016-10" db="EMBL/GenBank/DDBJ databases">
        <authorList>
            <person name="Varghese N."/>
            <person name="Submissions S."/>
        </authorList>
    </citation>
    <scope>NUCLEOTIDE SEQUENCE [LARGE SCALE GENOMIC DNA]</scope>
    <source>
        <strain evidence="2">CGMCC 4.5579</strain>
    </source>
</reference>
<evidence type="ECO:0000313" key="2">
    <source>
        <dbReference type="Proteomes" id="UP000198727"/>
    </source>
</evidence>
<dbReference type="Proteomes" id="UP000198727">
    <property type="component" value="Unassembled WGS sequence"/>
</dbReference>
<gene>
    <name evidence="1" type="ORF">SAMN05421810_106209</name>
</gene>
<organism evidence="1 2">
    <name type="scientific">Amycolatopsis arida</name>
    <dbReference type="NCBI Taxonomy" id="587909"/>
    <lineage>
        <taxon>Bacteria</taxon>
        <taxon>Bacillati</taxon>
        <taxon>Actinomycetota</taxon>
        <taxon>Actinomycetes</taxon>
        <taxon>Pseudonocardiales</taxon>
        <taxon>Pseudonocardiaceae</taxon>
        <taxon>Amycolatopsis</taxon>
    </lineage>
</organism>